<evidence type="ECO:0000313" key="3">
    <source>
        <dbReference type="Proteomes" id="UP000774326"/>
    </source>
</evidence>
<name>A0A9P8QEL0_WICPI</name>
<reference evidence="2" key="2">
    <citation type="submission" date="2021-01" db="EMBL/GenBank/DDBJ databases">
        <authorList>
            <person name="Schikora-Tamarit M.A."/>
        </authorList>
    </citation>
    <scope>NUCLEOTIDE SEQUENCE</scope>
    <source>
        <strain evidence="2">CBS2887</strain>
    </source>
</reference>
<dbReference type="GO" id="GO:0016514">
    <property type="term" value="C:SWI/SNF complex"/>
    <property type="evidence" value="ECO:0007669"/>
    <property type="project" value="InterPro"/>
</dbReference>
<protein>
    <submittedName>
        <fullName evidence="2">Uncharacterized protein</fullName>
    </submittedName>
</protein>
<sequence>MAARQTLYGQSLVRNANALNLHSDNQTVHWKRDYYTPTKDIVNINSVTPTPVPFPADDFSSSTTQQKYNFRLKVWMIDSDYKPVVDGEEDDVLNLELYSTARAKAASDLTDADIRGAVGSEGSIAGLSKSNDVEAEKQPEAIVVDEPEAQEKIVEIQPEAIIVDQPETVESENKDQAPEDIIVDQPEPTEETNETVSEIQAKTDSTQIDNDQRTEEASEQATTEPASEDKVLETAPTEPTQIVPEPTTTESTTEGTEQANNEQQEQTTGQPTTIETEKTEESISEQQDTVTTNELPAPISQTTETTSTTTEEGTKVDQEPDVNVEN</sequence>
<feature type="compositionally biased region" description="Low complexity" evidence="1">
    <location>
        <begin position="245"/>
        <end position="274"/>
    </location>
</feature>
<feature type="region of interest" description="Disordered" evidence="1">
    <location>
        <begin position="159"/>
        <end position="326"/>
    </location>
</feature>
<dbReference type="InterPro" id="IPR018304">
    <property type="entry name" value="Rtt102"/>
</dbReference>
<dbReference type="Gene3D" id="6.20.420.10">
    <property type="match status" value="1"/>
</dbReference>
<keyword evidence="3" id="KW-1185">Reference proteome</keyword>
<feature type="compositionally biased region" description="Polar residues" evidence="1">
    <location>
        <begin position="194"/>
        <end position="209"/>
    </location>
</feature>
<dbReference type="Proteomes" id="UP000774326">
    <property type="component" value="Unassembled WGS sequence"/>
</dbReference>
<dbReference type="EMBL" id="JAEUBG010000605">
    <property type="protein sequence ID" value="KAH3687864.1"/>
    <property type="molecule type" value="Genomic_DNA"/>
</dbReference>
<feature type="compositionally biased region" description="Low complexity" evidence="1">
    <location>
        <begin position="302"/>
        <end position="311"/>
    </location>
</feature>
<dbReference type="GO" id="GO:0006338">
    <property type="term" value="P:chromatin remodeling"/>
    <property type="evidence" value="ECO:0007669"/>
    <property type="project" value="InterPro"/>
</dbReference>
<accession>A0A9P8QEL0</accession>
<dbReference type="GO" id="GO:0016586">
    <property type="term" value="C:RSC-type complex"/>
    <property type="evidence" value="ECO:0007669"/>
    <property type="project" value="InterPro"/>
</dbReference>
<gene>
    <name evidence="2" type="ORF">WICPIJ_001157</name>
</gene>
<organism evidence="2 3">
    <name type="scientific">Wickerhamomyces pijperi</name>
    <name type="common">Yeast</name>
    <name type="synonym">Pichia pijperi</name>
    <dbReference type="NCBI Taxonomy" id="599730"/>
    <lineage>
        <taxon>Eukaryota</taxon>
        <taxon>Fungi</taxon>
        <taxon>Dikarya</taxon>
        <taxon>Ascomycota</taxon>
        <taxon>Saccharomycotina</taxon>
        <taxon>Saccharomycetes</taxon>
        <taxon>Phaffomycetales</taxon>
        <taxon>Wickerhamomycetaceae</taxon>
        <taxon>Wickerhamomyces</taxon>
    </lineage>
</organism>
<comment type="caution">
    <text evidence="2">The sequence shown here is derived from an EMBL/GenBank/DDBJ whole genome shotgun (WGS) entry which is preliminary data.</text>
</comment>
<evidence type="ECO:0000256" key="1">
    <source>
        <dbReference type="SAM" id="MobiDB-lite"/>
    </source>
</evidence>
<reference evidence="2" key="1">
    <citation type="journal article" date="2021" name="Open Biol.">
        <title>Shared evolutionary footprints suggest mitochondrial oxidative damage underlies multiple complex I losses in fungi.</title>
        <authorList>
            <person name="Schikora-Tamarit M.A."/>
            <person name="Marcet-Houben M."/>
            <person name="Nosek J."/>
            <person name="Gabaldon T."/>
        </authorList>
    </citation>
    <scope>NUCLEOTIDE SEQUENCE</scope>
    <source>
        <strain evidence="2">CBS2887</strain>
    </source>
</reference>
<dbReference type="Pfam" id="PF09510">
    <property type="entry name" value="Rtt102p"/>
    <property type="match status" value="1"/>
</dbReference>
<dbReference type="OrthoDB" id="4063132at2759"/>
<dbReference type="AlphaFoldDB" id="A0A9P8QEL0"/>
<evidence type="ECO:0000313" key="2">
    <source>
        <dbReference type="EMBL" id="KAH3687864.1"/>
    </source>
</evidence>
<proteinExistence type="predicted"/>